<dbReference type="EMBL" id="CM042011">
    <property type="protein sequence ID" value="KAI3768039.1"/>
    <property type="molecule type" value="Genomic_DNA"/>
</dbReference>
<accession>A0ACB9F9P8</accession>
<proteinExistence type="predicted"/>
<reference evidence="2" key="1">
    <citation type="journal article" date="2022" name="Mol. Ecol. Resour.">
        <title>The genomes of chicory, endive, great burdock and yacon provide insights into Asteraceae palaeo-polyploidization history and plant inulin production.</title>
        <authorList>
            <person name="Fan W."/>
            <person name="Wang S."/>
            <person name="Wang H."/>
            <person name="Wang A."/>
            <person name="Jiang F."/>
            <person name="Liu H."/>
            <person name="Zhao H."/>
            <person name="Xu D."/>
            <person name="Zhang Y."/>
        </authorList>
    </citation>
    <scope>NUCLEOTIDE SEQUENCE [LARGE SCALE GENOMIC DNA]</scope>
    <source>
        <strain evidence="2">cv. Punajuju</strain>
    </source>
</reference>
<protein>
    <submittedName>
        <fullName evidence="1">Uncharacterized protein</fullName>
    </submittedName>
</protein>
<name>A0ACB9F9P8_CICIN</name>
<reference evidence="1 2" key="2">
    <citation type="journal article" date="2022" name="Mol. Ecol. Resour.">
        <title>The genomes of chicory, endive, great burdock and yacon provide insights into Asteraceae paleo-polyploidization history and plant inulin production.</title>
        <authorList>
            <person name="Fan W."/>
            <person name="Wang S."/>
            <person name="Wang H."/>
            <person name="Wang A."/>
            <person name="Jiang F."/>
            <person name="Liu H."/>
            <person name="Zhao H."/>
            <person name="Xu D."/>
            <person name="Zhang Y."/>
        </authorList>
    </citation>
    <scope>NUCLEOTIDE SEQUENCE [LARGE SCALE GENOMIC DNA]</scope>
    <source>
        <strain evidence="2">cv. Punajuju</strain>
        <tissue evidence="1">Leaves</tissue>
    </source>
</reference>
<dbReference type="Proteomes" id="UP001055811">
    <property type="component" value="Linkage Group LG03"/>
</dbReference>
<organism evidence="1 2">
    <name type="scientific">Cichorium intybus</name>
    <name type="common">Chicory</name>
    <dbReference type="NCBI Taxonomy" id="13427"/>
    <lineage>
        <taxon>Eukaryota</taxon>
        <taxon>Viridiplantae</taxon>
        <taxon>Streptophyta</taxon>
        <taxon>Embryophyta</taxon>
        <taxon>Tracheophyta</taxon>
        <taxon>Spermatophyta</taxon>
        <taxon>Magnoliopsida</taxon>
        <taxon>eudicotyledons</taxon>
        <taxon>Gunneridae</taxon>
        <taxon>Pentapetalae</taxon>
        <taxon>asterids</taxon>
        <taxon>campanulids</taxon>
        <taxon>Asterales</taxon>
        <taxon>Asteraceae</taxon>
        <taxon>Cichorioideae</taxon>
        <taxon>Cichorieae</taxon>
        <taxon>Cichoriinae</taxon>
        <taxon>Cichorium</taxon>
    </lineage>
</organism>
<gene>
    <name evidence="1" type="ORF">L2E82_18470</name>
</gene>
<sequence>MASIAIILLIVFSTNRKALADYDKQPEAIGYGYSLRSIDLSPSGKSLVADLQLNKKSSLFGPDIDELQLYASTKYTVYVCM</sequence>
<evidence type="ECO:0000313" key="2">
    <source>
        <dbReference type="Proteomes" id="UP001055811"/>
    </source>
</evidence>
<evidence type="ECO:0000313" key="1">
    <source>
        <dbReference type="EMBL" id="KAI3768039.1"/>
    </source>
</evidence>
<comment type="caution">
    <text evidence="1">The sequence shown here is derived from an EMBL/GenBank/DDBJ whole genome shotgun (WGS) entry which is preliminary data.</text>
</comment>
<keyword evidence="2" id="KW-1185">Reference proteome</keyword>